<feature type="domain" description="HTH cro/C1-type" evidence="1">
    <location>
        <begin position="7"/>
        <end position="44"/>
    </location>
</feature>
<protein>
    <submittedName>
        <fullName evidence="2">Putative transcriptional regulator</fullName>
    </submittedName>
</protein>
<dbReference type="SMART" id="SM00530">
    <property type="entry name" value="HTH_XRE"/>
    <property type="match status" value="1"/>
</dbReference>
<evidence type="ECO:0000313" key="3">
    <source>
        <dbReference type="Proteomes" id="UP000306509"/>
    </source>
</evidence>
<sequence length="285" mass="32434">MKSSEMVKEIRKRAGLSQTQLAKVLGVSFATVNRWENGHCEPTAVAINSLRMICRDNLIDFDELQKDAVVITSEKSLMLYHGSKRGIQGAVRPISSEFCDFGKGFYMGTNQSQPMSLICNFPEARMYTVKVDLTGLKILNLEVSIDWAMLIALNRGRMEDMKGTPYYEKFKNIAKDCDMISGYVVSDRMFVVLERFFSCEITDVALMNSLSALKADKQYAAVSERACKQIRIIENLPIGEKERAYSRKMCEANRAGEITRAEEICRKYRREGRYFDEILNGGSRK</sequence>
<dbReference type="Pfam" id="PF13151">
    <property type="entry name" value="DUF3990"/>
    <property type="match status" value="1"/>
</dbReference>
<dbReference type="SUPFAM" id="SSF47413">
    <property type="entry name" value="lambda repressor-like DNA-binding domains"/>
    <property type="match status" value="1"/>
</dbReference>
<dbReference type="STRING" id="180332.GCA_000797495_03860"/>
<comment type="caution">
    <text evidence="2">The sequence shown here is derived from an EMBL/GenBank/DDBJ whole genome shotgun (WGS) entry which is preliminary data.</text>
</comment>
<dbReference type="Pfam" id="PF01381">
    <property type="entry name" value="HTH_3"/>
    <property type="match status" value="1"/>
</dbReference>
<keyword evidence="3" id="KW-1185">Reference proteome</keyword>
<dbReference type="PROSITE" id="PS50943">
    <property type="entry name" value="HTH_CROC1"/>
    <property type="match status" value="1"/>
</dbReference>
<dbReference type="AlphaFoldDB" id="A0A4U8QHT4"/>
<gene>
    <name evidence="2" type="ORF">DSM106044_02238</name>
</gene>
<dbReference type="GO" id="GO:0003677">
    <property type="term" value="F:DNA binding"/>
    <property type="evidence" value="ECO:0007669"/>
    <property type="project" value="InterPro"/>
</dbReference>
<dbReference type="RefSeq" id="WP_138002450.1">
    <property type="nucleotide sequence ID" value="NZ_CAUSDN010000017.1"/>
</dbReference>
<evidence type="ECO:0000313" key="2">
    <source>
        <dbReference type="EMBL" id="TLD01036.1"/>
    </source>
</evidence>
<dbReference type="Proteomes" id="UP000306509">
    <property type="component" value="Unassembled WGS sequence"/>
</dbReference>
<name>A0A4U8QHT4_9FIRM</name>
<dbReference type="InterPro" id="IPR001387">
    <property type="entry name" value="Cro/C1-type_HTH"/>
</dbReference>
<proteinExistence type="predicted"/>
<evidence type="ECO:0000259" key="1">
    <source>
        <dbReference type="PROSITE" id="PS50943"/>
    </source>
</evidence>
<organism evidence="2 3">
    <name type="scientific">Robinsoniella peoriensis</name>
    <dbReference type="NCBI Taxonomy" id="180332"/>
    <lineage>
        <taxon>Bacteria</taxon>
        <taxon>Bacillati</taxon>
        <taxon>Bacillota</taxon>
        <taxon>Clostridia</taxon>
        <taxon>Lachnospirales</taxon>
        <taxon>Lachnospiraceae</taxon>
        <taxon>Robinsoniella</taxon>
    </lineage>
</organism>
<dbReference type="InterPro" id="IPR010982">
    <property type="entry name" value="Lambda_DNA-bd_dom_sf"/>
</dbReference>
<dbReference type="Gene3D" id="1.10.260.40">
    <property type="entry name" value="lambda repressor-like DNA-binding domains"/>
    <property type="match status" value="1"/>
</dbReference>
<dbReference type="InterPro" id="IPR025051">
    <property type="entry name" value="DUF3990"/>
</dbReference>
<dbReference type="EMBL" id="QGQD01000045">
    <property type="protein sequence ID" value="TLD01036.1"/>
    <property type="molecule type" value="Genomic_DNA"/>
</dbReference>
<reference evidence="2 3" key="1">
    <citation type="journal article" date="2019" name="Anaerobe">
        <title>Detection of Robinsoniella peoriensis in multiple bone samples of a trauma patient.</title>
        <authorList>
            <person name="Schrottner P."/>
            <person name="Hartwich K."/>
            <person name="Bunk B."/>
            <person name="Schober I."/>
            <person name="Helbig S."/>
            <person name="Rudolph W.W."/>
            <person name="Gunzer F."/>
        </authorList>
    </citation>
    <scope>NUCLEOTIDE SEQUENCE [LARGE SCALE GENOMIC DNA]</scope>
    <source>
        <strain evidence="2 3">DSM 106044</strain>
    </source>
</reference>
<accession>A0A4U8QHT4</accession>
<dbReference type="CDD" id="cd00093">
    <property type="entry name" value="HTH_XRE"/>
    <property type="match status" value="1"/>
</dbReference>